<proteinExistence type="predicted"/>
<comment type="caution">
    <text evidence="1">The sequence shown here is derived from an EMBL/GenBank/DDBJ whole genome shotgun (WGS) entry which is preliminary data.</text>
</comment>
<organism evidence="1 2">
    <name type="scientific">Candidatus Gallibacteroides avistercoris</name>
    <dbReference type="NCBI Taxonomy" id="2840833"/>
    <lineage>
        <taxon>Bacteria</taxon>
        <taxon>Pseudomonadati</taxon>
        <taxon>Bacteroidota</taxon>
        <taxon>Bacteroidia</taxon>
        <taxon>Bacteroidales</taxon>
        <taxon>Bacteroidaceae</taxon>
        <taxon>Bacteroidaceae incertae sedis</taxon>
        <taxon>Candidatus Gallibacteroides</taxon>
    </lineage>
</organism>
<dbReference type="SUPFAM" id="SSF82784">
    <property type="entry name" value="OsmC-like"/>
    <property type="match status" value="1"/>
</dbReference>
<dbReference type="InterPro" id="IPR003718">
    <property type="entry name" value="OsmC/Ohr_fam"/>
</dbReference>
<name>A0A9D1M7D5_9BACT</name>
<dbReference type="InterPro" id="IPR036102">
    <property type="entry name" value="OsmC/Ohrsf"/>
</dbReference>
<gene>
    <name evidence="1" type="ORF">IAB03_04295</name>
</gene>
<reference evidence="1" key="1">
    <citation type="submission" date="2020-10" db="EMBL/GenBank/DDBJ databases">
        <authorList>
            <person name="Gilroy R."/>
        </authorList>
    </citation>
    <scope>NUCLEOTIDE SEQUENCE</scope>
    <source>
        <strain evidence="1">CHK158-818</strain>
    </source>
</reference>
<dbReference type="Gene3D" id="3.30.300.20">
    <property type="match status" value="1"/>
</dbReference>
<evidence type="ECO:0000313" key="1">
    <source>
        <dbReference type="EMBL" id="HIU55014.1"/>
    </source>
</evidence>
<dbReference type="PANTHER" id="PTHR34352">
    <property type="entry name" value="PROTEIN YHFA"/>
    <property type="match status" value="1"/>
</dbReference>
<dbReference type="Proteomes" id="UP000824112">
    <property type="component" value="Unassembled WGS sequence"/>
</dbReference>
<reference evidence="1" key="2">
    <citation type="journal article" date="2021" name="PeerJ">
        <title>Extensive microbial diversity within the chicken gut microbiome revealed by metagenomics and culture.</title>
        <authorList>
            <person name="Gilroy R."/>
            <person name="Ravi A."/>
            <person name="Getino M."/>
            <person name="Pursley I."/>
            <person name="Horton D.L."/>
            <person name="Alikhan N.F."/>
            <person name="Baker D."/>
            <person name="Gharbi K."/>
            <person name="Hall N."/>
            <person name="Watson M."/>
            <person name="Adriaenssens E.M."/>
            <person name="Foster-Nyarko E."/>
            <person name="Jarju S."/>
            <person name="Secka A."/>
            <person name="Antonio M."/>
            <person name="Oren A."/>
            <person name="Chaudhuri R.R."/>
            <person name="La Ragione R."/>
            <person name="Hildebrand F."/>
            <person name="Pallen M.J."/>
        </authorList>
    </citation>
    <scope>NUCLEOTIDE SEQUENCE</scope>
    <source>
        <strain evidence="1">CHK158-818</strain>
    </source>
</reference>
<dbReference type="PANTHER" id="PTHR34352:SF1">
    <property type="entry name" value="PROTEIN YHFA"/>
    <property type="match status" value="1"/>
</dbReference>
<accession>A0A9D1M7D5</accession>
<evidence type="ECO:0000313" key="2">
    <source>
        <dbReference type="Proteomes" id="UP000824112"/>
    </source>
</evidence>
<sequence>MASTITLKWKNNTTFESVIDGHKLSIDTSVDMGGNDEGPRPKVLMLLSLAGCSGLDIASLFHKMRVVADRLEIEVSGELSDTVPAIYTSFHIVYRVWGKDDDRDKIIKAIRLSEEKYCGVAVMYRKIGAVTYDIFINDNKISL</sequence>
<dbReference type="InterPro" id="IPR015946">
    <property type="entry name" value="KH_dom-like_a/b"/>
</dbReference>
<dbReference type="AlphaFoldDB" id="A0A9D1M7D5"/>
<dbReference type="EMBL" id="DVNA01000103">
    <property type="protein sequence ID" value="HIU55014.1"/>
    <property type="molecule type" value="Genomic_DNA"/>
</dbReference>
<protein>
    <submittedName>
        <fullName evidence="1">OsmC family protein</fullName>
    </submittedName>
</protein>
<dbReference type="Pfam" id="PF02566">
    <property type="entry name" value="OsmC"/>
    <property type="match status" value="1"/>
</dbReference>